<dbReference type="RefSeq" id="WP_189532694.1">
    <property type="nucleotide sequence ID" value="NZ_BMYX01000006.1"/>
</dbReference>
<protein>
    <submittedName>
        <fullName evidence="4">Acetyltransferase</fullName>
    </submittedName>
</protein>
<evidence type="ECO:0000313" key="5">
    <source>
        <dbReference type="Proteomes" id="UP000645257"/>
    </source>
</evidence>
<dbReference type="AlphaFoldDB" id="A0A918P1G7"/>
<dbReference type="Pfam" id="PF13673">
    <property type="entry name" value="Acetyltransf_10"/>
    <property type="match status" value="1"/>
</dbReference>
<evidence type="ECO:0000256" key="1">
    <source>
        <dbReference type="ARBA" id="ARBA00022679"/>
    </source>
</evidence>
<proteinExistence type="predicted"/>
<feature type="domain" description="N-acetyltransferase" evidence="3">
    <location>
        <begin position="10"/>
        <end position="153"/>
    </location>
</feature>
<reference evidence="4" key="1">
    <citation type="journal article" date="2014" name="Int. J. Syst. Evol. Microbiol.">
        <title>Complete genome sequence of Corynebacterium casei LMG S-19264T (=DSM 44701T), isolated from a smear-ripened cheese.</title>
        <authorList>
            <consortium name="US DOE Joint Genome Institute (JGI-PGF)"/>
            <person name="Walter F."/>
            <person name="Albersmeier A."/>
            <person name="Kalinowski J."/>
            <person name="Ruckert C."/>
        </authorList>
    </citation>
    <scope>NUCLEOTIDE SEQUENCE</scope>
    <source>
        <strain evidence="4">KCTC 32182</strain>
    </source>
</reference>
<gene>
    <name evidence="4" type="ORF">GCM10011289_14110</name>
</gene>
<evidence type="ECO:0000313" key="4">
    <source>
        <dbReference type="EMBL" id="GGY12187.1"/>
    </source>
</evidence>
<dbReference type="EMBL" id="BMYX01000006">
    <property type="protein sequence ID" value="GGY12187.1"/>
    <property type="molecule type" value="Genomic_DNA"/>
</dbReference>
<name>A0A918P1G7_9NEIS</name>
<keyword evidence="5" id="KW-1185">Reference proteome</keyword>
<dbReference type="Gene3D" id="3.40.630.30">
    <property type="match status" value="1"/>
</dbReference>
<dbReference type="CDD" id="cd04301">
    <property type="entry name" value="NAT_SF"/>
    <property type="match status" value="1"/>
</dbReference>
<dbReference type="InterPro" id="IPR050832">
    <property type="entry name" value="Bact_Acetyltransf"/>
</dbReference>
<accession>A0A918P1G7</accession>
<keyword evidence="1" id="KW-0808">Transferase</keyword>
<dbReference type="GO" id="GO:0016747">
    <property type="term" value="F:acyltransferase activity, transferring groups other than amino-acyl groups"/>
    <property type="evidence" value="ECO:0007669"/>
    <property type="project" value="InterPro"/>
</dbReference>
<dbReference type="PANTHER" id="PTHR43877">
    <property type="entry name" value="AMINOALKYLPHOSPHONATE N-ACETYLTRANSFERASE-RELATED-RELATED"/>
    <property type="match status" value="1"/>
</dbReference>
<reference evidence="4" key="2">
    <citation type="submission" date="2020-09" db="EMBL/GenBank/DDBJ databases">
        <authorList>
            <person name="Sun Q."/>
            <person name="Kim S."/>
        </authorList>
    </citation>
    <scope>NUCLEOTIDE SEQUENCE</scope>
    <source>
        <strain evidence="4">KCTC 32182</strain>
    </source>
</reference>
<dbReference type="Proteomes" id="UP000645257">
    <property type="component" value="Unassembled WGS sequence"/>
</dbReference>
<keyword evidence="2" id="KW-0012">Acyltransferase</keyword>
<evidence type="ECO:0000256" key="2">
    <source>
        <dbReference type="ARBA" id="ARBA00023315"/>
    </source>
</evidence>
<dbReference type="InterPro" id="IPR016181">
    <property type="entry name" value="Acyl_CoA_acyltransferase"/>
</dbReference>
<sequence length="153" mass="16671">MASLIQWHCHDFNGFTPETLYQALALRDRVFVVEQRSIYGDIDGRDPDCRHLAGYAGDGRLVAYARILAPGVAYPDAAALGRLVVDPSLRGQGVGRQLLARALEEAARLHPGPVMLSAQTRASGFYASFGFVPVGEPYDDGGIEHIDMRKEAD</sequence>
<dbReference type="InterPro" id="IPR000182">
    <property type="entry name" value="GNAT_dom"/>
</dbReference>
<organism evidence="4 5">
    <name type="scientific">Paludibacterium paludis</name>
    <dbReference type="NCBI Taxonomy" id="1225769"/>
    <lineage>
        <taxon>Bacteria</taxon>
        <taxon>Pseudomonadati</taxon>
        <taxon>Pseudomonadota</taxon>
        <taxon>Betaproteobacteria</taxon>
        <taxon>Neisseriales</taxon>
        <taxon>Chromobacteriaceae</taxon>
        <taxon>Paludibacterium</taxon>
    </lineage>
</organism>
<evidence type="ECO:0000259" key="3">
    <source>
        <dbReference type="PROSITE" id="PS51186"/>
    </source>
</evidence>
<comment type="caution">
    <text evidence="4">The sequence shown here is derived from an EMBL/GenBank/DDBJ whole genome shotgun (WGS) entry which is preliminary data.</text>
</comment>
<dbReference type="PROSITE" id="PS51186">
    <property type="entry name" value="GNAT"/>
    <property type="match status" value="1"/>
</dbReference>
<dbReference type="SUPFAM" id="SSF55729">
    <property type="entry name" value="Acyl-CoA N-acyltransferases (Nat)"/>
    <property type="match status" value="1"/>
</dbReference>